<organism evidence="1 2">
    <name type="scientific">Virgisporangium ochraceum</name>
    <dbReference type="NCBI Taxonomy" id="65505"/>
    <lineage>
        <taxon>Bacteria</taxon>
        <taxon>Bacillati</taxon>
        <taxon>Actinomycetota</taxon>
        <taxon>Actinomycetes</taxon>
        <taxon>Micromonosporales</taxon>
        <taxon>Micromonosporaceae</taxon>
        <taxon>Virgisporangium</taxon>
    </lineage>
</organism>
<keyword evidence="2" id="KW-1185">Reference proteome</keyword>
<name>A0A8J4EET2_9ACTN</name>
<protein>
    <submittedName>
        <fullName evidence="1">Uncharacterized protein</fullName>
    </submittedName>
</protein>
<accession>A0A8J4EET2</accession>
<proteinExistence type="predicted"/>
<evidence type="ECO:0000313" key="1">
    <source>
        <dbReference type="EMBL" id="GIJ72925.1"/>
    </source>
</evidence>
<dbReference type="RefSeq" id="WP_203932758.1">
    <property type="nucleotide sequence ID" value="NZ_BOPH01000106.1"/>
</dbReference>
<dbReference type="Proteomes" id="UP000635606">
    <property type="component" value="Unassembled WGS sequence"/>
</dbReference>
<gene>
    <name evidence="1" type="ORF">Voc01_078420</name>
</gene>
<comment type="caution">
    <text evidence="1">The sequence shown here is derived from an EMBL/GenBank/DDBJ whole genome shotgun (WGS) entry which is preliminary data.</text>
</comment>
<dbReference type="EMBL" id="BOPH01000106">
    <property type="protein sequence ID" value="GIJ72925.1"/>
    <property type="molecule type" value="Genomic_DNA"/>
</dbReference>
<sequence length="359" mass="40255">MTDRKALRAALRAVATPDLYRDHMFRSADSPTDVTPAGTGRPRPGAATRAVAEFFWFWDGPGADDGLAAYRAGDPARADAAWEAAGTDVAHHNLAVLNHLLALDLDHEVRVGAAQWRRAYRFWLRVWRSDPFWDAYAARADATEVIREELPLVLARVGASVAVRWAERRQSDAMVEAHWQLVEYDGFPDDVRAAARRAAANAVIARIGDRVDQANDAIRRTPEKLASIARSLHDAVLPAVETLRLGPPDRHTAVRDAVAVQLLKYAVFYHEWTGDWGESLTLVYLARTLGTYRVGAKIAAYADELERERDADQRRVGVWDREFGAGRHDVGPGHRVRRLPSFHRPVPDLRDLRWSRDLS</sequence>
<reference evidence="1" key="1">
    <citation type="submission" date="2021-01" db="EMBL/GenBank/DDBJ databases">
        <title>Whole genome shotgun sequence of Virgisporangium ochraceum NBRC 16418.</title>
        <authorList>
            <person name="Komaki H."/>
            <person name="Tamura T."/>
        </authorList>
    </citation>
    <scope>NUCLEOTIDE SEQUENCE</scope>
    <source>
        <strain evidence="1">NBRC 16418</strain>
    </source>
</reference>
<dbReference type="AlphaFoldDB" id="A0A8J4EET2"/>
<evidence type="ECO:0000313" key="2">
    <source>
        <dbReference type="Proteomes" id="UP000635606"/>
    </source>
</evidence>